<dbReference type="Gene3D" id="3.40.50.1820">
    <property type="entry name" value="alpha/beta hydrolase"/>
    <property type="match status" value="1"/>
</dbReference>
<dbReference type="GO" id="GO:0008236">
    <property type="term" value="F:serine-type peptidase activity"/>
    <property type="evidence" value="ECO:0007669"/>
    <property type="project" value="InterPro"/>
</dbReference>
<dbReference type="SUPFAM" id="SSF53474">
    <property type="entry name" value="alpha/beta-Hydrolases"/>
    <property type="match status" value="1"/>
</dbReference>
<dbReference type="Pfam" id="PF00326">
    <property type="entry name" value="Peptidase_S9"/>
    <property type="match status" value="1"/>
</dbReference>
<proteinExistence type="predicted"/>
<dbReference type="EMBL" id="WKRA01000018">
    <property type="protein sequence ID" value="MSD16623.1"/>
    <property type="molecule type" value="Genomic_DNA"/>
</dbReference>
<organism evidence="3 4">
    <name type="scientific">Eubacterium ramulus</name>
    <dbReference type="NCBI Taxonomy" id="39490"/>
    <lineage>
        <taxon>Bacteria</taxon>
        <taxon>Bacillati</taxon>
        <taxon>Bacillota</taxon>
        <taxon>Clostridia</taxon>
        <taxon>Eubacteriales</taxon>
        <taxon>Eubacteriaceae</taxon>
        <taxon>Eubacterium</taxon>
    </lineage>
</organism>
<dbReference type="PANTHER" id="PTHR43358:SF4">
    <property type="entry name" value="ALPHA_BETA HYDROLASE FOLD-1 DOMAIN-CONTAINING PROTEIN"/>
    <property type="match status" value="1"/>
</dbReference>
<evidence type="ECO:0000259" key="2">
    <source>
        <dbReference type="Pfam" id="PF00326"/>
    </source>
</evidence>
<dbReference type="InterPro" id="IPR029058">
    <property type="entry name" value="AB_hydrolase_fold"/>
</dbReference>
<protein>
    <submittedName>
        <fullName evidence="3">Alpha/beta fold hydrolase</fullName>
    </submittedName>
</protein>
<dbReference type="PANTHER" id="PTHR43358">
    <property type="entry name" value="ALPHA/BETA-HYDROLASE"/>
    <property type="match status" value="1"/>
</dbReference>
<evidence type="ECO:0000256" key="1">
    <source>
        <dbReference type="SAM" id="Phobius"/>
    </source>
</evidence>
<gene>
    <name evidence="3" type="ORF">GKE72_11210</name>
</gene>
<dbReference type="Proteomes" id="UP000431304">
    <property type="component" value="Unassembled WGS sequence"/>
</dbReference>
<keyword evidence="1" id="KW-1133">Transmembrane helix</keyword>
<dbReference type="AlphaFoldDB" id="A0A844E532"/>
<reference evidence="3 4" key="1">
    <citation type="journal article" date="2019" name="Nat. Med.">
        <title>A library of human gut bacterial isolates paired with longitudinal multiomics data enables mechanistic microbiome research.</title>
        <authorList>
            <person name="Poyet M."/>
            <person name="Groussin M."/>
            <person name="Gibbons S.M."/>
            <person name="Avila-Pacheco J."/>
            <person name="Jiang X."/>
            <person name="Kearney S.M."/>
            <person name="Perrotta A.R."/>
            <person name="Berdy B."/>
            <person name="Zhao S."/>
            <person name="Lieberman T.D."/>
            <person name="Swanson P.K."/>
            <person name="Smith M."/>
            <person name="Roesemann S."/>
            <person name="Alexander J.E."/>
            <person name="Rich S.A."/>
            <person name="Livny J."/>
            <person name="Vlamakis H."/>
            <person name="Clish C."/>
            <person name="Bullock K."/>
            <person name="Deik A."/>
            <person name="Scott J."/>
            <person name="Pierce K.A."/>
            <person name="Xavier R.J."/>
            <person name="Alm E.J."/>
        </authorList>
    </citation>
    <scope>NUCLEOTIDE SEQUENCE [LARGE SCALE GENOMIC DNA]</scope>
    <source>
        <strain evidence="3 4">BIOML-A3</strain>
    </source>
</reference>
<dbReference type="InterPro" id="IPR001375">
    <property type="entry name" value="Peptidase_S9_cat"/>
</dbReference>
<keyword evidence="3" id="KW-0378">Hydrolase</keyword>
<feature type="transmembrane region" description="Helical" evidence="1">
    <location>
        <begin position="39"/>
        <end position="62"/>
    </location>
</feature>
<keyword evidence="1" id="KW-0472">Membrane</keyword>
<name>A0A844E532_EUBRA</name>
<dbReference type="InterPro" id="IPR052920">
    <property type="entry name" value="DNA-binding_regulatory"/>
</dbReference>
<sequence>MYFINHVYYNSLIIKFFIQKGFIHMNILKKKKLSVKKVILTLVAVLIALLVLISLFAGNYLVNYSIGRSGDGGNRTVALEIPETADDTERTIAEGKIAQQEANEAFLAENLGQTVEITTEDDIHCNGVYYPNGESHDWVIALHGYRGDHLGATSLAQHYYAHNYQVLTPDLRACGDTDGNYLGMGWLDRKDILSWINWIVAQDSDARIVIHGISMGAATTMMTAGEDTPDQVVAFIEDCGYTSVWDIFSSELKLRFGMPEFPLMYTANLFASTKAGYSFKEASALDQVKNCKKPMLFIHGTADDFIPYEMMDILYQAKPGNNKEKITAPGAGHGEAMYLLGEEYWDDVFTFLE</sequence>
<keyword evidence="1" id="KW-0812">Transmembrane</keyword>
<evidence type="ECO:0000313" key="3">
    <source>
        <dbReference type="EMBL" id="MSD16623.1"/>
    </source>
</evidence>
<accession>A0A844E532</accession>
<feature type="domain" description="Peptidase S9 prolyl oligopeptidase catalytic" evidence="2">
    <location>
        <begin position="188"/>
        <end position="335"/>
    </location>
</feature>
<evidence type="ECO:0000313" key="4">
    <source>
        <dbReference type="Proteomes" id="UP000431304"/>
    </source>
</evidence>
<dbReference type="GO" id="GO:0006508">
    <property type="term" value="P:proteolysis"/>
    <property type="evidence" value="ECO:0007669"/>
    <property type="project" value="InterPro"/>
</dbReference>
<comment type="caution">
    <text evidence="3">The sequence shown here is derived from an EMBL/GenBank/DDBJ whole genome shotgun (WGS) entry which is preliminary data.</text>
</comment>